<reference evidence="2" key="1">
    <citation type="journal article" date="2021" name="Proc. Natl. Acad. Sci. U.S.A.">
        <title>Three genomes in the algal genus Volvox reveal the fate of a haploid sex-determining region after a transition to homothallism.</title>
        <authorList>
            <person name="Yamamoto K."/>
            <person name="Hamaji T."/>
            <person name="Kawai-Toyooka H."/>
            <person name="Matsuzaki R."/>
            <person name="Takahashi F."/>
            <person name="Nishimura Y."/>
            <person name="Kawachi M."/>
            <person name="Noguchi H."/>
            <person name="Minakuchi Y."/>
            <person name="Umen J.G."/>
            <person name="Toyoda A."/>
            <person name="Nozaki H."/>
        </authorList>
    </citation>
    <scope>NUCLEOTIDE SEQUENCE</scope>
    <source>
        <strain evidence="2">NIES-3785</strain>
    </source>
</reference>
<sequence length="155" mass="15684">MGSTPGRAPAAPKPPLTSRSHPVLSKTPAGRLRTVADAVDVPAAGVAHAAVAVSAVVVVSDVVSVRCGSDFPTPRERRWNWTRMQESNRMVTRQGLPVAEAAKLVAAAAAAAARRREGEEREAAMLSRGGAVAAAVGAGALPPPLPHGPGAPAPT</sequence>
<gene>
    <name evidence="2" type="ORF">Vretimale_9876</name>
</gene>
<evidence type="ECO:0000313" key="3">
    <source>
        <dbReference type="Proteomes" id="UP000722791"/>
    </source>
</evidence>
<dbReference type="Proteomes" id="UP000722791">
    <property type="component" value="Unassembled WGS sequence"/>
</dbReference>
<evidence type="ECO:0000256" key="1">
    <source>
        <dbReference type="SAM" id="MobiDB-lite"/>
    </source>
</evidence>
<proteinExistence type="predicted"/>
<dbReference type="AlphaFoldDB" id="A0A8J4GET2"/>
<protein>
    <submittedName>
        <fullName evidence="2">Uncharacterized protein</fullName>
    </submittedName>
</protein>
<name>A0A8J4GET2_9CHLO</name>
<dbReference type="EMBL" id="BNCQ01000018">
    <property type="protein sequence ID" value="GIM05444.1"/>
    <property type="molecule type" value="Genomic_DNA"/>
</dbReference>
<feature type="region of interest" description="Disordered" evidence="1">
    <location>
        <begin position="1"/>
        <end position="25"/>
    </location>
</feature>
<accession>A0A8J4GET2</accession>
<organism evidence="2 3">
    <name type="scientific">Volvox reticuliferus</name>
    <dbReference type="NCBI Taxonomy" id="1737510"/>
    <lineage>
        <taxon>Eukaryota</taxon>
        <taxon>Viridiplantae</taxon>
        <taxon>Chlorophyta</taxon>
        <taxon>core chlorophytes</taxon>
        <taxon>Chlorophyceae</taxon>
        <taxon>CS clade</taxon>
        <taxon>Chlamydomonadales</taxon>
        <taxon>Volvocaceae</taxon>
        <taxon>Volvox</taxon>
    </lineage>
</organism>
<evidence type="ECO:0000313" key="2">
    <source>
        <dbReference type="EMBL" id="GIM05444.1"/>
    </source>
</evidence>
<comment type="caution">
    <text evidence="2">The sequence shown here is derived from an EMBL/GenBank/DDBJ whole genome shotgun (WGS) entry which is preliminary data.</text>
</comment>